<feature type="domain" description="Reverse transcriptase" evidence="2">
    <location>
        <begin position="169"/>
        <end position="402"/>
    </location>
</feature>
<dbReference type="GO" id="GO:0003964">
    <property type="term" value="F:RNA-directed DNA polymerase activity"/>
    <property type="evidence" value="ECO:0007669"/>
    <property type="project" value="UniProtKB-KW"/>
</dbReference>
<proteinExistence type="evidence at transcript level"/>
<keyword evidence="1" id="KW-0812">Transmembrane</keyword>
<keyword evidence="1" id="KW-0472">Membrane</keyword>
<evidence type="ECO:0000259" key="2">
    <source>
        <dbReference type="PROSITE" id="PS50878"/>
    </source>
</evidence>
<dbReference type="AlphaFoldDB" id="A0A4U9XHL2"/>
<organism evidence="3">
    <name type="scientific">Echinococcus multilocularis</name>
    <name type="common">Fox tapeworm</name>
    <dbReference type="NCBI Taxonomy" id="6211"/>
    <lineage>
        <taxon>Eukaryota</taxon>
        <taxon>Metazoa</taxon>
        <taxon>Spiralia</taxon>
        <taxon>Lophotrochozoa</taxon>
        <taxon>Platyhelminthes</taxon>
        <taxon>Cestoda</taxon>
        <taxon>Eucestoda</taxon>
        <taxon>Cyclophyllidea</taxon>
        <taxon>Taeniidae</taxon>
        <taxon>Echinococcus</taxon>
    </lineage>
</organism>
<dbReference type="PROSITE" id="PS50878">
    <property type="entry name" value="RT_POL"/>
    <property type="match status" value="1"/>
</dbReference>
<feature type="transmembrane region" description="Helical" evidence="1">
    <location>
        <begin position="108"/>
        <end position="126"/>
    </location>
</feature>
<name>A0A4U9XHL2_ECHMU</name>
<keyword evidence="3" id="KW-0695">RNA-directed DNA polymerase</keyword>
<keyword evidence="1" id="KW-1133">Transmembrane helix</keyword>
<evidence type="ECO:0000256" key="1">
    <source>
        <dbReference type="SAM" id="Phobius"/>
    </source>
</evidence>
<evidence type="ECO:0000313" key="3">
    <source>
        <dbReference type="EMBL" id="VTS12238.1"/>
    </source>
</evidence>
<keyword evidence="3" id="KW-0548">Nucleotidyltransferase</keyword>
<reference evidence="3" key="1">
    <citation type="submission" date="2019-05" db="EMBL/GenBank/DDBJ databases">
        <authorList>
            <person name="Herz M."/>
            <person name="Herz M."/>
        </authorList>
    </citation>
    <scope>NUCLEOTIDE SEQUENCE</scope>
</reference>
<gene>
    <name evidence="3" type="primary">tert</name>
</gene>
<sequence>MLEEPVVGELIHQLFDASHNWCHLVNRVRYSRYYRGPVEHGTVHGLLYRSLRRHLPLCCFMRKENLSRFSLYLRHFVSMPVDGYMSVGSLCRSLKIPPSQKESRYWRIYCYILVVVVFVYLVPRLLKSVFRCIYCHKRNGAVQYFTVEEWTILMSEQKQVFLNEGLLKEPSLEWLRNRSLPTCKGHLILKSNGKFRLISIPTCFNARFRQAGGLVDFLRFLRDQVSFVFRPSLPNIPSAFVALSNLRALFPVGQRFYLARMDIADCFNSIDHGLLLDVFKKTVKKAMLFSNTAFSDQFVVSELSFFLNNYVIKAYIDRKSPMSACFWDAERKRPWGGERPEAGILRFHDDYLYLAASKGRLSAVRDALLGNLHRFGLRPNFSKENGGSGKGPASVEWLGLEITPHLDLLIPLVKCGPRMFDRFGGYPLPWKDCLFRLKACLHTSTHIKMVATQAGFASNSSVAEENARRIGLYFGHLVIVYIWSCPERHVYLASFKRSRQLAKVLICRLGSLLECTSLLSLARDALIQRLLQRRSEFRLLLRFFYEPRLLLPVIGKGTPQEKLVKNMSSYFGLF</sequence>
<keyword evidence="3" id="KW-0808">Transferase</keyword>
<protein>
    <submittedName>
        <fullName evidence="3">Telomerase reverse transcriptase</fullName>
    </submittedName>
</protein>
<dbReference type="EMBL" id="LR594027">
    <property type="protein sequence ID" value="VTS12238.1"/>
    <property type="molecule type" value="mRNA"/>
</dbReference>
<accession>A0A4U9XHL2</accession>
<dbReference type="InterPro" id="IPR000477">
    <property type="entry name" value="RT_dom"/>
</dbReference>